<protein>
    <submittedName>
        <fullName evidence="1">Uncharacterized protein</fullName>
    </submittedName>
</protein>
<organism evidence="1 2">
    <name type="scientific">Eretmocerus hayati</name>
    <dbReference type="NCBI Taxonomy" id="131215"/>
    <lineage>
        <taxon>Eukaryota</taxon>
        <taxon>Metazoa</taxon>
        <taxon>Ecdysozoa</taxon>
        <taxon>Arthropoda</taxon>
        <taxon>Hexapoda</taxon>
        <taxon>Insecta</taxon>
        <taxon>Pterygota</taxon>
        <taxon>Neoptera</taxon>
        <taxon>Endopterygota</taxon>
        <taxon>Hymenoptera</taxon>
        <taxon>Apocrita</taxon>
        <taxon>Proctotrupomorpha</taxon>
        <taxon>Chalcidoidea</taxon>
        <taxon>Aphelinidae</taxon>
        <taxon>Aphelininae</taxon>
        <taxon>Eretmocerus</taxon>
    </lineage>
</organism>
<comment type="caution">
    <text evidence="1">The sequence shown here is derived from an EMBL/GenBank/DDBJ whole genome shotgun (WGS) entry which is preliminary data.</text>
</comment>
<gene>
    <name evidence="1" type="ORF">QAD02_012426</name>
</gene>
<dbReference type="Proteomes" id="UP001239111">
    <property type="component" value="Chromosome 2"/>
</dbReference>
<keyword evidence="2" id="KW-1185">Reference proteome</keyword>
<name>A0ACC2P285_9HYME</name>
<sequence>MLQEEEVLCKVWDSSRKKKKSLCLTISRNLITDFLDTANQKLSINGTSIILEKDGTEIDDSKILLMYCRKEEIFMVLEDGQEWAPPEKKSMSNSRTASSPPNRSSNVTENSQATSSDGDDSGVDVSQNDSTNESNPASPAIPGPVQQNQSVNAQTNVPAASNADQAPVTPQDSINQNFANFAIRWEYFDKDTLQHFETGMEPSLARKRVYFKVVNKVIDELRVISHKIEIEILRRVAQTMAEKYPKMFMERFRDGGQIIGNGISDLTSKLLWRNQYLNRPENFTSLRSELGLPLWRQKALESIQAGCICWQPDCFPSAETAETMEEHRVFLSRYREFDLNDEDMVHELNRRVILTFAAQRLFINASKERTVEELYRKWPILFCPQFLYAHFQQLTLVDISTLSARFISDLPKVLAFGVLRNHITAIESETGYSQTLQALEIIFNHFDEEVDDLIMKAPVEEPVQNLIISITEYPAILVRETTEPDDPFERKIHITYNGTLCIRKCDGLIDALQMIIALYFMMNANYPKQIACFLEFVQRGWLNIGPDKARSKDIANARKAYTLIHKINDTVIADAV</sequence>
<reference evidence="1" key="1">
    <citation type="submission" date="2023-04" db="EMBL/GenBank/DDBJ databases">
        <title>A chromosome-level genome assembly of the parasitoid wasp Eretmocerus hayati.</title>
        <authorList>
            <person name="Zhong Y."/>
            <person name="Liu S."/>
            <person name="Liu Y."/>
        </authorList>
    </citation>
    <scope>NUCLEOTIDE SEQUENCE</scope>
    <source>
        <strain evidence="1">ZJU_SS_LIU_2023</strain>
    </source>
</reference>
<evidence type="ECO:0000313" key="1">
    <source>
        <dbReference type="EMBL" id="KAJ8676639.1"/>
    </source>
</evidence>
<proteinExistence type="predicted"/>
<evidence type="ECO:0000313" key="2">
    <source>
        <dbReference type="Proteomes" id="UP001239111"/>
    </source>
</evidence>
<dbReference type="EMBL" id="CM056742">
    <property type="protein sequence ID" value="KAJ8676639.1"/>
    <property type="molecule type" value="Genomic_DNA"/>
</dbReference>
<accession>A0ACC2P285</accession>